<keyword evidence="3" id="KW-0547">Nucleotide-binding</keyword>
<dbReference type="STRING" id="391625.PPSIR1_34652"/>
<evidence type="ECO:0000313" key="6">
    <source>
        <dbReference type="EMBL" id="EDM73816.1"/>
    </source>
</evidence>
<dbReference type="Pfam" id="PF00005">
    <property type="entry name" value="ABC_tran"/>
    <property type="match status" value="1"/>
</dbReference>
<dbReference type="PROSITE" id="PS00211">
    <property type="entry name" value="ABC_TRANSPORTER_1"/>
    <property type="match status" value="1"/>
</dbReference>
<evidence type="ECO:0000256" key="3">
    <source>
        <dbReference type="ARBA" id="ARBA00022741"/>
    </source>
</evidence>
<dbReference type="SMART" id="SM00382">
    <property type="entry name" value="AAA"/>
    <property type="match status" value="1"/>
</dbReference>
<gene>
    <name evidence="6" type="ORF">PPSIR1_34652</name>
</gene>
<accession>A6GJZ5</accession>
<keyword evidence="2" id="KW-0813">Transport</keyword>
<sequence length="326" mass="36129">MQRVEVRSITHSYDGVRKAVSSLSFTIAAGEVLALIGPNGAGKSTSLRVLATLQRPDEGCVLWDNRDAWHERQDIRQRIGFLGDGTALYPAMTAAGYLRFFAECYGMDDAKADGRVDELLAIFRLSSKADARISDLSKGMRQRLAIARTLVHEPELLLLDEPADGLDPLGRRELREILREVATKGVGIVVSSHILRELDGFCDTVALIQKGELQVFGTVDEVIEKYEVARRVHEVSVTKGLQKAVEILRAHEGLIEAIEPLNREETIDDPKTADRGKIRVRVHGSENRAATLLRELVLADVEVIGLTRLRSDLEDVYQSIGRDEVA</sequence>
<evidence type="ECO:0000256" key="1">
    <source>
        <dbReference type="ARBA" id="ARBA00005417"/>
    </source>
</evidence>
<dbReference type="SUPFAM" id="SSF52540">
    <property type="entry name" value="P-loop containing nucleoside triphosphate hydrolases"/>
    <property type="match status" value="1"/>
</dbReference>
<evidence type="ECO:0000259" key="5">
    <source>
        <dbReference type="PROSITE" id="PS50893"/>
    </source>
</evidence>
<dbReference type="InterPro" id="IPR003439">
    <property type="entry name" value="ABC_transporter-like_ATP-bd"/>
</dbReference>
<evidence type="ECO:0000313" key="7">
    <source>
        <dbReference type="Proteomes" id="UP000005801"/>
    </source>
</evidence>
<name>A6GJZ5_9BACT</name>
<comment type="caution">
    <text evidence="6">The sequence shown here is derived from an EMBL/GenBank/DDBJ whole genome shotgun (WGS) entry which is preliminary data.</text>
</comment>
<evidence type="ECO:0000256" key="4">
    <source>
        <dbReference type="ARBA" id="ARBA00022840"/>
    </source>
</evidence>
<dbReference type="OrthoDB" id="9795548at2"/>
<reference evidence="6 7" key="1">
    <citation type="submission" date="2007-06" db="EMBL/GenBank/DDBJ databases">
        <authorList>
            <person name="Shimkets L."/>
            <person name="Ferriera S."/>
            <person name="Johnson J."/>
            <person name="Kravitz S."/>
            <person name="Beeson K."/>
            <person name="Sutton G."/>
            <person name="Rogers Y.-H."/>
            <person name="Friedman R."/>
            <person name="Frazier M."/>
            <person name="Venter J.C."/>
        </authorList>
    </citation>
    <scope>NUCLEOTIDE SEQUENCE [LARGE SCALE GENOMIC DNA]</scope>
    <source>
        <strain evidence="6 7">SIR-1</strain>
    </source>
</reference>
<keyword evidence="4 6" id="KW-0067">ATP-binding</keyword>
<dbReference type="PROSITE" id="PS50893">
    <property type="entry name" value="ABC_TRANSPORTER_2"/>
    <property type="match status" value="1"/>
</dbReference>
<dbReference type="GO" id="GO:0016887">
    <property type="term" value="F:ATP hydrolysis activity"/>
    <property type="evidence" value="ECO:0007669"/>
    <property type="project" value="InterPro"/>
</dbReference>
<dbReference type="PANTHER" id="PTHR43335:SF3">
    <property type="entry name" value="ABC TRANSPORTER"/>
    <property type="match status" value="1"/>
</dbReference>
<dbReference type="Gene3D" id="3.40.50.300">
    <property type="entry name" value="P-loop containing nucleotide triphosphate hydrolases"/>
    <property type="match status" value="1"/>
</dbReference>
<dbReference type="AlphaFoldDB" id="A6GJZ5"/>
<dbReference type="InterPro" id="IPR017871">
    <property type="entry name" value="ABC_transporter-like_CS"/>
</dbReference>
<dbReference type="eggNOG" id="COG1131">
    <property type="taxonomic scope" value="Bacteria"/>
</dbReference>
<dbReference type="RefSeq" id="WP_006977031.1">
    <property type="nucleotide sequence ID" value="NZ_ABCS01000173.1"/>
</dbReference>
<protein>
    <submittedName>
        <fullName evidence="6">ABC transporter, ATP-binding protein</fullName>
    </submittedName>
</protein>
<dbReference type="InterPro" id="IPR003593">
    <property type="entry name" value="AAA+_ATPase"/>
</dbReference>
<dbReference type="GO" id="GO:0005524">
    <property type="term" value="F:ATP binding"/>
    <property type="evidence" value="ECO:0007669"/>
    <property type="project" value="UniProtKB-KW"/>
</dbReference>
<dbReference type="CDD" id="cd03230">
    <property type="entry name" value="ABC_DR_subfamily_A"/>
    <property type="match status" value="1"/>
</dbReference>
<evidence type="ECO:0000256" key="2">
    <source>
        <dbReference type="ARBA" id="ARBA00022448"/>
    </source>
</evidence>
<dbReference type="EMBL" id="ABCS01000173">
    <property type="protein sequence ID" value="EDM73816.1"/>
    <property type="molecule type" value="Genomic_DNA"/>
</dbReference>
<keyword evidence="7" id="KW-1185">Reference proteome</keyword>
<feature type="domain" description="ABC transporter" evidence="5">
    <location>
        <begin position="4"/>
        <end position="235"/>
    </location>
</feature>
<dbReference type="InterPro" id="IPR027417">
    <property type="entry name" value="P-loop_NTPase"/>
</dbReference>
<proteinExistence type="inferred from homology"/>
<comment type="similarity">
    <text evidence="1">Belongs to the ABC transporter superfamily.</text>
</comment>
<dbReference type="PANTHER" id="PTHR43335">
    <property type="entry name" value="ABC TRANSPORTER, ATP-BINDING PROTEIN"/>
    <property type="match status" value="1"/>
</dbReference>
<organism evidence="6 7">
    <name type="scientific">Plesiocystis pacifica SIR-1</name>
    <dbReference type="NCBI Taxonomy" id="391625"/>
    <lineage>
        <taxon>Bacteria</taxon>
        <taxon>Pseudomonadati</taxon>
        <taxon>Myxococcota</taxon>
        <taxon>Polyangia</taxon>
        <taxon>Nannocystales</taxon>
        <taxon>Nannocystaceae</taxon>
        <taxon>Plesiocystis</taxon>
    </lineage>
</organism>
<dbReference type="Proteomes" id="UP000005801">
    <property type="component" value="Unassembled WGS sequence"/>
</dbReference>